<dbReference type="KEGG" id="sre:PTSG_09694"/>
<accession>F2UNS2</accession>
<protein>
    <submittedName>
        <fullName evidence="2">Uncharacterized protein</fullName>
    </submittedName>
</protein>
<dbReference type="InParanoid" id="F2UNS2"/>
<sequence length="231" mass="26963">MVVRYRTENRRLQRTVSSLSKQLTIAAQSRQTRVADASNATQTASSFLRDEDTMKQQVLDMQRRLDRLLIELQANATTKYDRQLRANHKLQQNNQDLSVRVASLEQQLRQAEGRVHLLRQQLLERTPRRGPAPGAVKPRDFQQWMTERDELMSRITLLTDENKVSTFVFELRLKGVLKKSMQKYKRLQTELSDLSPSFFQELEDLKFELHQARLRNRELEAELADATATPA</sequence>
<keyword evidence="1" id="KW-0175">Coiled coil</keyword>
<evidence type="ECO:0000313" key="3">
    <source>
        <dbReference type="Proteomes" id="UP000007799"/>
    </source>
</evidence>
<dbReference type="RefSeq" id="XP_004989048.1">
    <property type="nucleotide sequence ID" value="XM_004988991.1"/>
</dbReference>
<dbReference type="AlphaFoldDB" id="F2UNS2"/>
<reference evidence="2" key="1">
    <citation type="submission" date="2009-08" db="EMBL/GenBank/DDBJ databases">
        <title>Annotation of Salpingoeca rosetta.</title>
        <authorList>
            <consortium name="The Broad Institute Genome Sequencing Platform"/>
            <person name="Russ C."/>
            <person name="Cuomo C."/>
            <person name="Burger G."/>
            <person name="Gray M.W."/>
            <person name="Holland P.W.H."/>
            <person name="King N."/>
            <person name="Lang F.B.F."/>
            <person name="Roger A.J."/>
            <person name="Ruiz-Trillo I."/>
            <person name="Young S.K."/>
            <person name="Zeng Q."/>
            <person name="Gargeya S."/>
            <person name="Alvarado L."/>
            <person name="Berlin A."/>
            <person name="Chapman S.B."/>
            <person name="Chen Z."/>
            <person name="Freedman E."/>
            <person name="Gellesch M."/>
            <person name="Goldberg J."/>
            <person name="Griggs A."/>
            <person name="Gujja S."/>
            <person name="Heilman E."/>
            <person name="Heiman D."/>
            <person name="Howarth C."/>
            <person name="Mehta T."/>
            <person name="Neiman D."/>
            <person name="Pearson M."/>
            <person name="Roberts A."/>
            <person name="Saif S."/>
            <person name="Shea T."/>
            <person name="Shenoy N."/>
            <person name="Sisk P."/>
            <person name="Stolte C."/>
            <person name="Sykes S."/>
            <person name="White J."/>
            <person name="Yandava C."/>
            <person name="Haas B."/>
            <person name="Nusbaum C."/>
            <person name="Birren B."/>
        </authorList>
    </citation>
    <scope>NUCLEOTIDE SEQUENCE [LARGE SCALE GENOMIC DNA]</scope>
    <source>
        <strain evidence="2">ATCC 50818</strain>
    </source>
</reference>
<name>F2UNS2_SALR5</name>
<proteinExistence type="predicted"/>
<feature type="coiled-coil region" evidence="1">
    <location>
        <begin position="202"/>
        <end position="229"/>
    </location>
</feature>
<dbReference type="EMBL" id="GL832985">
    <property type="protein sequence ID" value="EGD79277.1"/>
    <property type="molecule type" value="Genomic_DNA"/>
</dbReference>
<dbReference type="GeneID" id="16069590"/>
<evidence type="ECO:0000256" key="1">
    <source>
        <dbReference type="SAM" id="Coils"/>
    </source>
</evidence>
<gene>
    <name evidence="2" type="ORF">PTSG_09694</name>
</gene>
<keyword evidence="3" id="KW-1185">Reference proteome</keyword>
<evidence type="ECO:0000313" key="2">
    <source>
        <dbReference type="EMBL" id="EGD79277.1"/>
    </source>
</evidence>
<dbReference type="Proteomes" id="UP000007799">
    <property type="component" value="Unassembled WGS sequence"/>
</dbReference>
<feature type="coiled-coil region" evidence="1">
    <location>
        <begin position="87"/>
        <end position="121"/>
    </location>
</feature>
<organism evidence="3">
    <name type="scientific">Salpingoeca rosetta (strain ATCC 50818 / BSB-021)</name>
    <dbReference type="NCBI Taxonomy" id="946362"/>
    <lineage>
        <taxon>Eukaryota</taxon>
        <taxon>Choanoflagellata</taxon>
        <taxon>Craspedida</taxon>
        <taxon>Salpingoecidae</taxon>
        <taxon>Salpingoeca</taxon>
    </lineage>
</organism>